<proteinExistence type="predicted"/>
<protein>
    <submittedName>
        <fullName evidence="2">Hep/Hag repeat protein</fullName>
    </submittedName>
</protein>
<dbReference type="InterPro" id="IPR008635">
    <property type="entry name" value="Coiled_stalk_dom"/>
</dbReference>
<evidence type="ECO:0000313" key="2">
    <source>
        <dbReference type="EMBL" id="ETJ31270.1"/>
    </source>
</evidence>
<dbReference type="Pfam" id="PF05662">
    <property type="entry name" value="YadA_stalk"/>
    <property type="match status" value="1"/>
</dbReference>
<dbReference type="EMBL" id="AZMM01014229">
    <property type="protein sequence ID" value="ETJ31270.1"/>
    <property type="molecule type" value="Genomic_DNA"/>
</dbReference>
<feature type="non-terminal residue" evidence="2">
    <location>
        <position position="108"/>
    </location>
</feature>
<evidence type="ECO:0000259" key="1">
    <source>
        <dbReference type="Pfam" id="PF05662"/>
    </source>
</evidence>
<feature type="non-terminal residue" evidence="2">
    <location>
        <position position="1"/>
    </location>
</feature>
<feature type="domain" description="Trimeric autotransporter adhesin YadA-like stalk" evidence="1">
    <location>
        <begin position="83"/>
        <end position="106"/>
    </location>
</feature>
<dbReference type="Gene3D" id="2.20.70.140">
    <property type="match status" value="1"/>
</dbReference>
<dbReference type="SUPFAM" id="SSF101967">
    <property type="entry name" value="Adhesin YadA, collagen-binding domain"/>
    <property type="match status" value="1"/>
</dbReference>
<organism evidence="2">
    <name type="scientific">human gut metagenome</name>
    <dbReference type="NCBI Taxonomy" id="408170"/>
    <lineage>
        <taxon>unclassified sequences</taxon>
        <taxon>metagenomes</taxon>
        <taxon>organismal metagenomes</taxon>
    </lineage>
</organism>
<dbReference type="Gene3D" id="6.10.250.2040">
    <property type="match status" value="1"/>
</dbReference>
<dbReference type="InterPro" id="IPR011049">
    <property type="entry name" value="Serralysin-like_metalloprot_C"/>
</dbReference>
<sequence>ATEDQLKAVASGAGKYSSVSEGNNISVIKGTNAIGGVDYKVSVIDTPTFKSVTTGNTVMNNSGLTIKNGPSITETGINAGNKKITNVAAGTSDTDAVNVSQLKEIGGN</sequence>
<name>W1XP92_9ZZZZ</name>
<gene>
    <name evidence="2" type="ORF">Q604_UNBC14229G0001</name>
</gene>
<comment type="caution">
    <text evidence="2">The sequence shown here is derived from an EMBL/GenBank/DDBJ whole genome shotgun (WGS) entry which is preliminary data.</text>
</comment>
<dbReference type="AlphaFoldDB" id="W1XP92"/>
<reference evidence="2" key="1">
    <citation type="submission" date="2013-12" db="EMBL/GenBank/DDBJ databases">
        <title>A Varibaculum cambriense genome reconstructed from a premature infant gut community with otherwise low bacterial novelty that shifts toward anaerobic metabolism during the third week of life.</title>
        <authorList>
            <person name="Brown C.T."/>
            <person name="Sharon I."/>
            <person name="Thomas B.C."/>
            <person name="Castelle C.J."/>
            <person name="Morowitz M.J."/>
            <person name="Banfield J.F."/>
        </authorList>
    </citation>
    <scope>NUCLEOTIDE SEQUENCE</scope>
</reference>
<accession>W1XP92</accession>
<dbReference type="GO" id="GO:0019867">
    <property type="term" value="C:outer membrane"/>
    <property type="evidence" value="ECO:0007669"/>
    <property type="project" value="InterPro"/>
</dbReference>